<gene>
    <name evidence="1" type="ORF">METZ01_LOCUS91050</name>
</gene>
<name>A0A381VCU8_9ZZZZ</name>
<dbReference type="AlphaFoldDB" id="A0A381VCU8"/>
<reference evidence="1" key="1">
    <citation type="submission" date="2018-05" db="EMBL/GenBank/DDBJ databases">
        <authorList>
            <person name="Lanie J.A."/>
            <person name="Ng W.-L."/>
            <person name="Kazmierczak K.M."/>
            <person name="Andrzejewski T.M."/>
            <person name="Davidsen T.M."/>
            <person name="Wayne K.J."/>
            <person name="Tettelin H."/>
            <person name="Glass J.I."/>
            <person name="Rusch D."/>
            <person name="Podicherti R."/>
            <person name="Tsui H.-C.T."/>
            <person name="Winkler M.E."/>
        </authorList>
    </citation>
    <scope>NUCLEOTIDE SEQUENCE</scope>
</reference>
<sequence>VLALGWIIEGFDRIARRIAESTGFQRGFQRTVDRYNPLTIQTYPHPNRIRDQYKWSASHSQA</sequence>
<feature type="non-terminal residue" evidence="1">
    <location>
        <position position="1"/>
    </location>
</feature>
<organism evidence="1">
    <name type="scientific">marine metagenome</name>
    <dbReference type="NCBI Taxonomy" id="408172"/>
    <lineage>
        <taxon>unclassified sequences</taxon>
        <taxon>metagenomes</taxon>
        <taxon>ecological metagenomes</taxon>
    </lineage>
</organism>
<accession>A0A381VCU8</accession>
<proteinExistence type="predicted"/>
<dbReference type="EMBL" id="UINC01008491">
    <property type="protein sequence ID" value="SVA38196.1"/>
    <property type="molecule type" value="Genomic_DNA"/>
</dbReference>
<evidence type="ECO:0000313" key="1">
    <source>
        <dbReference type="EMBL" id="SVA38196.1"/>
    </source>
</evidence>
<protein>
    <submittedName>
        <fullName evidence="1">Uncharacterized protein</fullName>
    </submittedName>
</protein>